<dbReference type="RefSeq" id="XP_005705043.1">
    <property type="nucleotide sequence ID" value="XM_005704986.1"/>
</dbReference>
<dbReference type="Gramene" id="EME28523">
    <property type="protein sequence ID" value="EME28523"/>
    <property type="gene ID" value="Gasu_40680"/>
</dbReference>
<evidence type="ECO:0000313" key="11">
    <source>
        <dbReference type="Proteomes" id="UP000030680"/>
    </source>
</evidence>
<evidence type="ECO:0000256" key="7">
    <source>
        <dbReference type="ARBA" id="ARBA00022989"/>
    </source>
</evidence>
<comment type="subcellular location">
    <subcellularLocation>
        <location evidence="2">Membrane</location>
        <topology evidence="2">Multi-pass membrane protein</topology>
    </subcellularLocation>
</comment>
<keyword evidence="7 9" id="KW-1133">Transmembrane helix</keyword>
<dbReference type="KEGG" id="gsl:Gasu_40680"/>
<keyword evidence="6 9" id="KW-0812">Transmembrane</keyword>
<evidence type="ECO:0000256" key="1">
    <source>
        <dbReference type="ARBA" id="ARBA00002862"/>
    </source>
</evidence>
<keyword evidence="5" id="KW-0602">Photosynthesis</keyword>
<dbReference type="HAMAP" id="MF_00437">
    <property type="entry name" value="Ycf4"/>
    <property type="match status" value="1"/>
</dbReference>
<dbReference type="AlphaFoldDB" id="M2XY12"/>
<evidence type="ECO:0000256" key="6">
    <source>
        <dbReference type="ARBA" id="ARBA00022692"/>
    </source>
</evidence>
<name>M2XY12_GALSU</name>
<gene>
    <name evidence="10" type="ORF">Gasu_40680</name>
</gene>
<evidence type="ECO:0000256" key="3">
    <source>
        <dbReference type="ARBA" id="ARBA00008198"/>
    </source>
</evidence>
<evidence type="ECO:0000256" key="4">
    <source>
        <dbReference type="ARBA" id="ARBA00015395"/>
    </source>
</evidence>
<evidence type="ECO:0000313" key="10">
    <source>
        <dbReference type="EMBL" id="EME28523.1"/>
    </source>
</evidence>
<proteinExistence type="inferred from homology"/>
<dbReference type="GeneID" id="17087356"/>
<evidence type="ECO:0000256" key="8">
    <source>
        <dbReference type="ARBA" id="ARBA00023136"/>
    </source>
</evidence>
<dbReference type="eggNOG" id="ENOG502QWGG">
    <property type="taxonomic scope" value="Eukaryota"/>
</dbReference>
<dbReference type="EMBL" id="KB454519">
    <property type="protein sequence ID" value="EME28523.1"/>
    <property type="molecule type" value="Genomic_DNA"/>
</dbReference>
<dbReference type="GO" id="GO:0009522">
    <property type="term" value="C:photosystem I"/>
    <property type="evidence" value="ECO:0007669"/>
    <property type="project" value="InterPro"/>
</dbReference>
<evidence type="ECO:0000256" key="5">
    <source>
        <dbReference type="ARBA" id="ARBA00022531"/>
    </source>
</evidence>
<reference evidence="11" key="1">
    <citation type="journal article" date="2013" name="Science">
        <title>Gene transfer from bacteria and archaea facilitated evolution of an extremophilic eukaryote.</title>
        <authorList>
            <person name="Schonknecht G."/>
            <person name="Chen W.H."/>
            <person name="Ternes C.M."/>
            <person name="Barbier G.G."/>
            <person name="Shrestha R.P."/>
            <person name="Stanke M."/>
            <person name="Brautigam A."/>
            <person name="Baker B.J."/>
            <person name="Banfield J.F."/>
            <person name="Garavito R.M."/>
            <person name="Carr K."/>
            <person name="Wilkerson C."/>
            <person name="Rensing S.A."/>
            <person name="Gagneul D."/>
            <person name="Dickenson N.E."/>
            <person name="Oesterhelt C."/>
            <person name="Lercher M.J."/>
            <person name="Weber A.P."/>
        </authorList>
    </citation>
    <scope>NUCLEOTIDE SEQUENCE [LARGE SCALE GENOMIC DNA]</scope>
    <source>
        <strain evidence="11">074W</strain>
    </source>
</reference>
<keyword evidence="11" id="KW-1185">Reference proteome</keyword>
<dbReference type="STRING" id="130081.M2XY12"/>
<dbReference type="InterPro" id="IPR003359">
    <property type="entry name" value="PSI_Ycf4_assembly"/>
</dbReference>
<accession>M2XY12</accession>
<protein>
    <recommendedName>
        <fullName evidence="4">Photosystem I assembly protein Ycf4</fullName>
    </recommendedName>
</protein>
<dbReference type="Pfam" id="PF02392">
    <property type="entry name" value="Ycf4"/>
    <property type="match status" value="1"/>
</dbReference>
<sequence length="203" mass="23041">MFVNTKYNSMKKNNDYLIENNNIIVQRIIGARRWDNIFWAVVTLAAGSGFFFTGLSSYMKKTILFFIAPSDLAFIPQGVLMLFYGALAIFISVFLWFTIALDIGSGYNKFDKLNNSIKILRLGFPGKNRFISLEYEINHIKCVQVSIKQGINPKHEIYLCTKNNNKIPLTQVSQPIPIAIIESEASKLARFLGVSIEDKDIKS</sequence>
<dbReference type="Proteomes" id="UP000030680">
    <property type="component" value="Unassembled WGS sequence"/>
</dbReference>
<evidence type="ECO:0000256" key="9">
    <source>
        <dbReference type="SAM" id="Phobius"/>
    </source>
</evidence>
<feature type="transmembrane region" description="Helical" evidence="9">
    <location>
        <begin position="79"/>
        <end position="103"/>
    </location>
</feature>
<comment type="similarity">
    <text evidence="3">Belongs to the Ycf4 family.</text>
</comment>
<feature type="transmembrane region" description="Helical" evidence="9">
    <location>
        <begin position="37"/>
        <end position="59"/>
    </location>
</feature>
<evidence type="ECO:0000256" key="2">
    <source>
        <dbReference type="ARBA" id="ARBA00004141"/>
    </source>
</evidence>
<keyword evidence="8 9" id="KW-0472">Membrane</keyword>
<dbReference type="OrthoDB" id="1927442at2759"/>
<dbReference type="OMA" id="RFSNYWW"/>
<dbReference type="GO" id="GO:0015979">
    <property type="term" value="P:photosynthesis"/>
    <property type="evidence" value="ECO:0007669"/>
    <property type="project" value="UniProtKB-KW"/>
</dbReference>
<comment type="function">
    <text evidence="1">Seems to be required for the assembly of the photosystem I complex.</text>
</comment>
<organism evidence="10 11">
    <name type="scientific">Galdieria sulphuraria</name>
    <name type="common">Red alga</name>
    <dbReference type="NCBI Taxonomy" id="130081"/>
    <lineage>
        <taxon>Eukaryota</taxon>
        <taxon>Rhodophyta</taxon>
        <taxon>Bangiophyceae</taxon>
        <taxon>Galdieriales</taxon>
        <taxon>Galdieriaceae</taxon>
        <taxon>Galdieria</taxon>
    </lineage>
</organism>